<dbReference type="Proteomes" id="UP000515465">
    <property type="component" value="Chromosome"/>
</dbReference>
<protein>
    <submittedName>
        <fullName evidence="2">Uncharacterized protein</fullName>
    </submittedName>
</protein>
<evidence type="ECO:0000256" key="1">
    <source>
        <dbReference type="SAM" id="MobiDB-lite"/>
    </source>
</evidence>
<proteinExistence type="predicted"/>
<name>A0A7G6SMI1_9HYPH</name>
<dbReference type="AlphaFoldDB" id="A0A7G6SMI1"/>
<organism evidence="2 3">
    <name type="scientific">Mesorhizobium huakuii</name>
    <dbReference type="NCBI Taxonomy" id="28104"/>
    <lineage>
        <taxon>Bacteria</taxon>
        <taxon>Pseudomonadati</taxon>
        <taxon>Pseudomonadota</taxon>
        <taxon>Alphaproteobacteria</taxon>
        <taxon>Hyphomicrobiales</taxon>
        <taxon>Phyllobacteriaceae</taxon>
        <taxon>Mesorhizobium</taxon>
    </lineage>
</organism>
<dbReference type="RefSeq" id="WP_183461299.1">
    <property type="nucleotide sequence ID" value="NZ_CP050296.1"/>
</dbReference>
<evidence type="ECO:0000313" key="2">
    <source>
        <dbReference type="EMBL" id="QND55713.1"/>
    </source>
</evidence>
<accession>A0A7G6SMI1</accession>
<feature type="region of interest" description="Disordered" evidence="1">
    <location>
        <begin position="1"/>
        <end position="63"/>
    </location>
</feature>
<sequence length="63" mass="6600">MAKKPGTTDQPPSAGDTPAQIRRAEELRREIAEIAKGGTPAGKPTPREMTDAAARAKAGKTED</sequence>
<dbReference type="EMBL" id="CP050296">
    <property type="protein sequence ID" value="QND55713.1"/>
    <property type="molecule type" value="Genomic_DNA"/>
</dbReference>
<feature type="compositionally biased region" description="Basic and acidic residues" evidence="1">
    <location>
        <begin position="22"/>
        <end position="33"/>
    </location>
</feature>
<evidence type="ECO:0000313" key="3">
    <source>
        <dbReference type="Proteomes" id="UP000515465"/>
    </source>
</evidence>
<reference evidence="3" key="1">
    <citation type="journal article" date="2020" name="Mol. Plant Microbe">
        <title>Rhizobial microsymbionts of the narrowly endemic Oxytropis species growing in Kamchatka are characterized by significant genetic diversity and possess a set of genes that are associated with T3SS and T6SS secretion systems and can affect the development of symbiosis.</title>
        <authorList>
            <person name="Safronova V."/>
            <person name="Guro P."/>
            <person name="Sazanova A."/>
            <person name="Kuznetsova I."/>
            <person name="Belimov A."/>
            <person name="Yakubov V."/>
            <person name="Chirak E."/>
            <person name="Afonin A."/>
            <person name="Gogolev Y."/>
            <person name="Andronov E."/>
            <person name="Tikhonovich I."/>
        </authorList>
    </citation>
    <scope>NUCLEOTIDE SEQUENCE [LARGE SCALE GENOMIC DNA]</scope>
    <source>
        <strain evidence="3">583</strain>
    </source>
</reference>
<gene>
    <name evidence="2" type="ORF">HB778_02810</name>
</gene>